<dbReference type="OrthoDB" id="9812349at2"/>
<gene>
    <name evidence="2" type="ORF">Rleg9DRAFT_2633</name>
</gene>
<dbReference type="Proteomes" id="UP000005092">
    <property type="component" value="Unassembled WGS sequence"/>
</dbReference>
<dbReference type="GO" id="GO:0005886">
    <property type="term" value="C:plasma membrane"/>
    <property type="evidence" value="ECO:0007669"/>
    <property type="project" value="TreeGrafter"/>
</dbReference>
<evidence type="ECO:0000313" key="3">
    <source>
        <dbReference type="Proteomes" id="UP000005092"/>
    </source>
</evidence>
<dbReference type="HOGENOM" id="CLU_1823786_0_0_5"/>
<keyword evidence="1" id="KW-1133">Transmembrane helix</keyword>
<protein>
    <submittedName>
        <fullName evidence="2">Putative membrane protein</fullName>
    </submittedName>
</protein>
<sequence length="143" mass="15587">MLKTFSLRGRLGRLRYFLFPMAVIAIAAAAIFALTRILTLVGTRQAFSMVQGLVALTYVLAIIASLCLMVRRLHDFDQSGWWTCSVFVLHLVYSYYQAVGSLTAVILMGIFLLAVHLAIILTPGSKNPNRFGEVPGAAVGAPI</sequence>
<feature type="transmembrane region" description="Helical" evidence="1">
    <location>
        <begin position="46"/>
        <end position="68"/>
    </location>
</feature>
<dbReference type="EMBL" id="JH719381">
    <property type="protein sequence ID" value="EJB03795.1"/>
    <property type="molecule type" value="Genomic_DNA"/>
</dbReference>
<feature type="transmembrane region" description="Helical" evidence="1">
    <location>
        <begin position="102"/>
        <end position="121"/>
    </location>
</feature>
<evidence type="ECO:0000313" key="2">
    <source>
        <dbReference type="EMBL" id="EJB03795.1"/>
    </source>
</evidence>
<dbReference type="RefSeq" id="WP_003587978.1">
    <property type="nucleotide sequence ID" value="NZ_JH719381.1"/>
</dbReference>
<keyword evidence="1" id="KW-0812">Transmembrane</keyword>
<dbReference type="InterPro" id="IPR008523">
    <property type="entry name" value="DUF805"/>
</dbReference>
<dbReference type="AlphaFoldDB" id="J0H1A5"/>
<feature type="transmembrane region" description="Helical" evidence="1">
    <location>
        <begin position="16"/>
        <end position="34"/>
    </location>
</feature>
<reference evidence="2 3" key="1">
    <citation type="submission" date="2012-02" db="EMBL/GenBank/DDBJ databases">
        <title>Improved High-Quality Draft Sequence of Rhizobium leguminosarum bv. trifolii WSM597.</title>
        <authorList>
            <consortium name="US DOE Joint Genome Institute"/>
            <person name="Lucas S."/>
            <person name="Han J."/>
            <person name="Lapidus A."/>
            <person name="Cheng J.-F."/>
            <person name="Goodwin L."/>
            <person name="Pitluck S."/>
            <person name="Peters L."/>
            <person name="Ovchinnikova G."/>
            <person name="Held B."/>
            <person name="Detter J.C."/>
            <person name="Han C."/>
            <person name="Tapia R."/>
            <person name="Land M."/>
            <person name="Hauser L."/>
            <person name="Kyrpides N."/>
            <person name="Ivanova N."/>
            <person name="Pagani I."/>
            <person name="Brau L."/>
            <person name="Yates R."/>
            <person name="O'Hara G."/>
            <person name="Rui T."/>
            <person name="Howieson J."/>
            <person name="Reeve W."/>
            <person name="Woyke T."/>
        </authorList>
    </citation>
    <scope>NUCLEOTIDE SEQUENCE [LARGE SCALE GENOMIC DNA]</scope>
    <source>
        <strain evidence="2 3">WSM597</strain>
    </source>
</reference>
<evidence type="ECO:0000256" key="1">
    <source>
        <dbReference type="SAM" id="Phobius"/>
    </source>
</evidence>
<organism evidence="2 3">
    <name type="scientific">Rhizobium leguminosarum bv. trifolii WSM597</name>
    <dbReference type="NCBI Taxonomy" id="754764"/>
    <lineage>
        <taxon>Bacteria</taxon>
        <taxon>Pseudomonadati</taxon>
        <taxon>Pseudomonadota</taxon>
        <taxon>Alphaproteobacteria</taxon>
        <taxon>Hyphomicrobiales</taxon>
        <taxon>Rhizobiaceae</taxon>
        <taxon>Rhizobium/Agrobacterium group</taxon>
        <taxon>Rhizobium</taxon>
    </lineage>
</organism>
<keyword evidence="1" id="KW-0472">Membrane</keyword>
<name>J0H1A5_RHILT</name>
<dbReference type="PANTHER" id="PTHR34980">
    <property type="entry name" value="INNER MEMBRANE PROTEIN-RELATED-RELATED"/>
    <property type="match status" value="1"/>
</dbReference>
<accession>J0H1A5</accession>
<dbReference type="Pfam" id="PF05656">
    <property type="entry name" value="DUF805"/>
    <property type="match status" value="1"/>
</dbReference>
<proteinExistence type="predicted"/>
<dbReference type="PANTHER" id="PTHR34980:SF3">
    <property type="entry name" value="BLR8105 PROTEIN"/>
    <property type="match status" value="1"/>
</dbReference>